<dbReference type="HOGENOM" id="CLU_3402301_0_0_11"/>
<organism evidence="1 2">
    <name type="scientific">Bifidobacterium longum (strain DJO10A)</name>
    <dbReference type="NCBI Taxonomy" id="205913"/>
    <lineage>
        <taxon>Bacteria</taxon>
        <taxon>Bacillati</taxon>
        <taxon>Actinomycetota</taxon>
        <taxon>Actinomycetes</taxon>
        <taxon>Bifidobacteriales</taxon>
        <taxon>Bifidobacteriaceae</taxon>
        <taxon>Bifidobacterium</taxon>
    </lineage>
</organism>
<evidence type="ECO:0000313" key="1">
    <source>
        <dbReference type="EMBL" id="ACD97647.1"/>
    </source>
</evidence>
<dbReference type="Proteomes" id="UP000002419">
    <property type="component" value="Chromosome"/>
</dbReference>
<sequence>MVVGLYFLTEFKRDTYTPPQLKAMDEKNEA</sequence>
<protein>
    <submittedName>
        <fullName evidence="1">Uncharacterized protein</fullName>
    </submittedName>
</protein>
<reference evidence="1 2" key="2">
    <citation type="journal article" date="2008" name="BMC Genomics">
        <title>Comparative genomic analysis of the gut bacterium Bifidobacterium longum reveals loci susceptible to deletion during pure culture growth.</title>
        <authorList>
            <person name="Lee J.H."/>
            <person name="Karamychev V.N."/>
            <person name="Kozyavkin S.A."/>
            <person name="Mills D."/>
            <person name="Pavlov A.R."/>
            <person name="Pavlova N.V."/>
            <person name="Polouchine N.N."/>
            <person name="Richardson P.M."/>
            <person name="Shakhova V.V."/>
            <person name="Slesarev A.I."/>
            <person name="Weimer B."/>
            <person name="O'Sullivan D.J."/>
        </authorList>
    </citation>
    <scope>NUCLEOTIDE SEQUENCE [LARGE SCALE GENOMIC DNA]</scope>
    <source>
        <strain evidence="1 2">DJO10A</strain>
    </source>
</reference>
<gene>
    <name evidence="1" type="ordered locus">BLD_0201</name>
</gene>
<evidence type="ECO:0000313" key="2">
    <source>
        <dbReference type="Proteomes" id="UP000002419"/>
    </source>
</evidence>
<reference evidence="1 2" key="1">
    <citation type="journal article" date="2006" name="Appl. Environ. Microbiol.">
        <title>Sequence analysis of two cryptic plasmids from Bifidobacterium longum DJO10A and construction of a shuttle cloning vector.</title>
        <authorList>
            <person name="Lee J.H."/>
            <person name="O'Sullivan D.J."/>
        </authorList>
    </citation>
    <scope>NUCLEOTIDE SEQUENCE [LARGE SCALE GENOMIC DNA]</scope>
    <source>
        <strain evidence="1 2">DJO10A</strain>
    </source>
</reference>
<dbReference type="AlphaFoldDB" id="B3DQQ1"/>
<name>B3DQQ1_BIFLD</name>
<dbReference type="EMBL" id="CP000605">
    <property type="protein sequence ID" value="ACD97647.1"/>
    <property type="molecule type" value="Genomic_DNA"/>
</dbReference>
<accession>B3DQQ1</accession>
<dbReference type="KEGG" id="blj:BLD_0201"/>
<proteinExistence type="predicted"/>